<evidence type="ECO:0000313" key="3">
    <source>
        <dbReference type="EMBL" id="MFD2914004.1"/>
    </source>
</evidence>
<keyword evidence="4" id="KW-1185">Reference proteome</keyword>
<accession>A0ABW5ZM40</accession>
<feature type="non-terminal residue" evidence="3">
    <location>
        <position position="1"/>
    </location>
</feature>
<dbReference type="Pfam" id="PF18962">
    <property type="entry name" value="Por_Secre_tail"/>
    <property type="match status" value="1"/>
</dbReference>
<dbReference type="Proteomes" id="UP001597548">
    <property type="component" value="Unassembled WGS sequence"/>
</dbReference>
<evidence type="ECO:0000256" key="1">
    <source>
        <dbReference type="ARBA" id="ARBA00022729"/>
    </source>
</evidence>
<name>A0ABW5ZM40_9FLAO</name>
<gene>
    <name evidence="3" type="ORF">ACFS29_00005</name>
</gene>
<feature type="domain" description="Secretion system C-terminal sorting" evidence="2">
    <location>
        <begin position="742"/>
        <end position="822"/>
    </location>
</feature>
<proteinExistence type="predicted"/>
<evidence type="ECO:0000313" key="4">
    <source>
        <dbReference type="Proteomes" id="UP001597548"/>
    </source>
</evidence>
<protein>
    <submittedName>
        <fullName evidence="3">T9SS type A sorting domain-containing protein</fullName>
    </submittedName>
</protein>
<sequence length="824" mass="86897">SGNNSAEDSVEVTVSELPIANAGNDVEICSGNVTTLTASGGSTYLWSTGETTETITVNPNTTTIYAVEVFENNCSSLDQVQVTVNALPSTNAGSNVSIIEGESTTLTATGADSYVWNTGEITQSITVSPTNTTTYTVIGNSNGCEFSDNVIVSVGAEVVNANAGDDVAICSGNVITLTASGGSTYLWNTGETTASITVNPSQTTTYTVTAFNEAQTASDDDSVIVTINELPETYGGNDVSITEGDSTILTATGADSYVWSTGETTQSITVSPTSSTIYSVTGNSNGCESSDDVIVSVETENVNANAGADVAICNGESTILTAAGGATYLWNTGETTQTIEVSPTTTTTYIFTAFNTNGTESDDDSVTVTVNEIPIANAGNDVAICFGNSTTLSASGGTTYLWNTGETTQNINVSPNNTTTYSVEVFTNNCSSTDDVIVLVNELPETNAGNDVSITEGDSTILVASGADSYIWSTGETTTSISVNPILTTTYTVTGISNGCESIDDVIVIVEPFIYTASAGANQTICNGYETTLTASAGDSYLWSTGETTQSITVNPTNTQTYTVTVYEGDYQAEAEVEVGVNPNPNVVILNGDDVIILEGEFITLSASGANTYSWNNGATQPNIAVSPSITTTYEVTGFINNCEDTKAVIVNVLEIVQADAGEDLIICNEEIVTLTANGGDEYLWSNGETTQSIEVSPDVDTEYSVLVYNALDSDEDTIMVFVEECNTIEFPIESETFDFMIYQDPTTDILNVRIDGLQSVTAKGYSIYDLSGKIIYTEIFNQSEMQDQTQMTRALDVSTYSRGIYIAKLIYDDTSLIKKIPIR</sequence>
<dbReference type="RefSeq" id="WP_379660159.1">
    <property type="nucleotide sequence ID" value="NZ_JBHUOS010000001.1"/>
</dbReference>
<dbReference type="NCBIfam" id="TIGR04183">
    <property type="entry name" value="Por_Secre_tail"/>
    <property type="match status" value="1"/>
</dbReference>
<keyword evidence="1" id="KW-0732">Signal</keyword>
<organism evidence="3 4">
    <name type="scientific">Psychroserpens luteus</name>
    <dbReference type="NCBI Taxonomy" id="1434066"/>
    <lineage>
        <taxon>Bacteria</taxon>
        <taxon>Pseudomonadati</taxon>
        <taxon>Bacteroidota</taxon>
        <taxon>Flavobacteriia</taxon>
        <taxon>Flavobacteriales</taxon>
        <taxon>Flavobacteriaceae</taxon>
        <taxon>Psychroserpens</taxon>
    </lineage>
</organism>
<comment type="caution">
    <text evidence="3">The sequence shown here is derived from an EMBL/GenBank/DDBJ whole genome shotgun (WGS) entry which is preliminary data.</text>
</comment>
<evidence type="ECO:0000259" key="2">
    <source>
        <dbReference type="Pfam" id="PF18962"/>
    </source>
</evidence>
<dbReference type="InterPro" id="IPR026444">
    <property type="entry name" value="Secre_tail"/>
</dbReference>
<dbReference type="EMBL" id="JBHUOS010000001">
    <property type="protein sequence ID" value="MFD2914004.1"/>
    <property type="molecule type" value="Genomic_DNA"/>
</dbReference>
<reference evidence="4" key="1">
    <citation type="journal article" date="2019" name="Int. J. Syst. Evol. Microbiol.">
        <title>The Global Catalogue of Microorganisms (GCM) 10K type strain sequencing project: providing services to taxonomists for standard genome sequencing and annotation.</title>
        <authorList>
            <consortium name="The Broad Institute Genomics Platform"/>
            <consortium name="The Broad Institute Genome Sequencing Center for Infectious Disease"/>
            <person name="Wu L."/>
            <person name="Ma J."/>
        </authorList>
    </citation>
    <scope>NUCLEOTIDE SEQUENCE [LARGE SCALE GENOMIC DNA]</scope>
    <source>
        <strain evidence="4">KCTC 32514</strain>
    </source>
</reference>